<dbReference type="HAMAP" id="MF_00022">
    <property type="entry name" value="Glu_tRNA_synth_type1"/>
    <property type="match status" value="1"/>
</dbReference>
<dbReference type="Pfam" id="PF00749">
    <property type="entry name" value="tRNA-synt_1c"/>
    <property type="match status" value="1"/>
</dbReference>
<comment type="subunit">
    <text evidence="7">Monomer.</text>
</comment>
<dbReference type="PRINTS" id="PR00987">
    <property type="entry name" value="TRNASYNTHGLU"/>
</dbReference>
<dbReference type="PROSITE" id="PS00178">
    <property type="entry name" value="AA_TRNA_LIGASE_I"/>
    <property type="match status" value="1"/>
</dbReference>
<evidence type="ECO:0000256" key="4">
    <source>
        <dbReference type="ARBA" id="ARBA00022840"/>
    </source>
</evidence>
<dbReference type="Gene3D" id="3.40.50.620">
    <property type="entry name" value="HUPs"/>
    <property type="match status" value="1"/>
</dbReference>
<feature type="domain" description="Glutamyl/glutaminyl-tRNA synthetase class Ib catalytic" evidence="8">
    <location>
        <begin position="8"/>
        <end position="324"/>
    </location>
</feature>
<dbReference type="Proteomes" id="UP001461341">
    <property type="component" value="Chromosome"/>
</dbReference>
<keyword evidence="5 7" id="KW-0648">Protein biosynthesis</keyword>
<feature type="short sequence motif" description="'KMSKS' region" evidence="7">
    <location>
        <begin position="254"/>
        <end position="258"/>
    </location>
</feature>
<comment type="subcellular location">
    <subcellularLocation>
        <location evidence="7">Cytoplasm</location>
    </subcellularLocation>
</comment>
<dbReference type="Gene3D" id="1.10.10.350">
    <property type="match status" value="1"/>
</dbReference>
<keyword evidence="4 7" id="KW-0067">ATP-binding</keyword>
<dbReference type="CDD" id="cd00808">
    <property type="entry name" value="GluRS_core"/>
    <property type="match status" value="1"/>
</dbReference>
<dbReference type="SUPFAM" id="SSF52374">
    <property type="entry name" value="Nucleotidylyl transferase"/>
    <property type="match status" value="1"/>
</dbReference>
<dbReference type="GO" id="GO:0004818">
    <property type="term" value="F:glutamate-tRNA ligase activity"/>
    <property type="evidence" value="ECO:0007669"/>
    <property type="project" value="UniProtKB-EC"/>
</dbReference>
<evidence type="ECO:0000313" key="11">
    <source>
        <dbReference type="Proteomes" id="UP001461341"/>
    </source>
</evidence>
<comment type="caution">
    <text evidence="7">Lacks conserved residue(s) required for the propagation of feature annotation.</text>
</comment>
<evidence type="ECO:0000256" key="3">
    <source>
        <dbReference type="ARBA" id="ARBA00022741"/>
    </source>
</evidence>
<evidence type="ECO:0000256" key="2">
    <source>
        <dbReference type="ARBA" id="ARBA00022598"/>
    </source>
</evidence>
<gene>
    <name evidence="7 10" type="primary">gltX</name>
    <name evidence="10" type="ORF">QBE54_01730</name>
</gene>
<evidence type="ECO:0000256" key="7">
    <source>
        <dbReference type="HAMAP-Rule" id="MF_00022"/>
    </source>
</evidence>
<comment type="similarity">
    <text evidence="1 7">Belongs to the class-I aminoacyl-tRNA synthetase family. Glutamate--tRNA ligase type 1 subfamily.</text>
</comment>
<dbReference type="PANTHER" id="PTHR43311:SF2">
    <property type="entry name" value="GLUTAMATE--TRNA LIGASE, MITOCHONDRIAL-RELATED"/>
    <property type="match status" value="1"/>
</dbReference>
<evidence type="ECO:0000313" key="10">
    <source>
        <dbReference type="EMBL" id="WZL76479.1"/>
    </source>
</evidence>
<dbReference type="Pfam" id="PF19269">
    <property type="entry name" value="Anticodon_2"/>
    <property type="match status" value="1"/>
</dbReference>
<evidence type="ECO:0000256" key="6">
    <source>
        <dbReference type="ARBA" id="ARBA00023146"/>
    </source>
</evidence>
<proteinExistence type="inferred from homology"/>
<comment type="catalytic activity">
    <reaction evidence="7">
        <text>tRNA(Glu) + L-glutamate + ATP = L-glutamyl-tRNA(Glu) + AMP + diphosphate</text>
        <dbReference type="Rhea" id="RHEA:23540"/>
        <dbReference type="Rhea" id="RHEA-COMP:9663"/>
        <dbReference type="Rhea" id="RHEA-COMP:9680"/>
        <dbReference type="ChEBI" id="CHEBI:29985"/>
        <dbReference type="ChEBI" id="CHEBI:30616"/>
        <dbReference type="ChEBI" id="CHEBI:33019"/>
        <dbReference type="ChEBI" id="CHEBI:78442"/>
        <dbReference type="ChEBI" id="CHEBI:78520"/>
        <dbReference type="ChEBI" id="CHEBI:456215"/>
        <dbReference type="EC" id="6.1.1.17"/>
    </reaction>
</comment>
<keyword evidence="11" id="KW-1185">Reference proteome</keyword>
<organism evidence="10 11">
    <name type="scientific">Thermatribacter velox</name>
    <dbReference type="NCBI Taxonomy" id="3039681"/>
    <lineage>
        <taxon>Bacteria</taxon>
        <taxon>Pseudomonadati</taxon>
        <taxon>Atribacterota</taxon>
        <taxon>Atribacteria</taxon>
        <taxon>Atribacterales</taxon>
        <taxon>Thermatribacteraceae</taxon>
        <taxon>Thermatribacter</taxon>
    </lineage>
</organism>
<dbReference type="RefSeq" id="WP_369018644.1">
    <property type="nucleotide sequence ID" value="NZ_CP121689.1"/>
</dbReference>
<dbReference type="InterPro" id="IPR049940">
    <property type="entry name" value="GluQ/Sye"/>
</dbReference>
<comment type="function">
    <text evidence="7">Catalyzes the attachment of glutamate to tRNA(Glu) in a two-step reaction: glutamate is first activated by ATP to form Glu-AMP and then transferred to the acceptor end of tRNA(Glu).</text>
</comment>
<evidence type="ECO:0000259" key="8">
    <source>
        <dbReference type="Pfam" id="PF00749"/>
    </source>
</evidence>
<keyword evidence="3 7" id="KW-0547">Nucleotide-binding</keyword>
<dbReference type="InterPro" id="IPR020751">
    <property type="entry name" value="aa-tRNA-synth_I_codon-bd_sub2"/>
</dbReference>
<accession>A0ABZ2YBV3</accession>
<sequence>MTQVSDTVRVRFAPSPTGFLHLGGARTALFNWLFARKYGGVFILRIEDTDVARSTEESVEVILEGLRWLGLNWDEGPEVGGDYGPYFQSQRLHFYREYAQKLLDAGLAYHCFCTPEELEERRQKTIASGRSWRYDRLCLSLTESKKEALLAEGRKPVLRFFIPEGKTTFLDLLRGEVEFENQELDDFVILKSDGMPTYNFACVVDDALMKITHVIRGDDHISNTPRQVLLYKALGFPLPSFAHIPMILGKDKTRLSKRHGSPSVTYYRDKGYLPDALFNYLARLSWASGEEEKEIFTREEIIEGFSIERVTKRAAVFDLDKLNWMNGLYIREASLDYLLEIFLEIAPKNGLSGVDFADEAFREYCKKVLDIMRERIKYLAQLIEEAIYFFKEDYPYDEEAVEKVLKEAGARERLEVCLKRFKELDTFTASELEEVVRSTASELGVKAAKLIHPLRVAVSGKRVGPGLFELLEVLGKERVISRIERTLTMLS</sequence>
<feature type="domain" description="Aminoacyl-tRNA synthetase class I anticodon-binding" evidence="9">
    <location>
        <begin position="360"/>
        <end position="486"/>
    </location>
</feature>
<dbReference type="InterPro" id="IPR004527">
    <property type="entry name" value="Glu-tRNA-ligase_bac/mito"/>
</dbReference>
<keyword evidence="2 7" id="KW-0436">Ligase</keyword>
<dbReference type="EC" id="6.1.1.17" evidence="7"/>
<keyword evidence="7" id="KW-0963">Cytoplasm</keyword>
<evidence type="ECO:0000256" key="5">
    <source>
        <dbReference type="ARBA" id="ARBA00022917"/>
    </source>
</evidence>
<dbReference type="InterPro" id="IPR020058">
    <property type="entry name" value="Glu/Gln-tRNA-synth_Ib_cat-dom"/>
</dbReference>
<name>A0ABZ2YBV3_9BACT</name>
<dbReference type="EMBL" id="CP121689">
    <property type="protein sequence ID" value="WZL76479.1"/>
    <property type="molecule type" value="Genomic_DNA"/>
</dbReference>
<dbReference type="InterPro" id="IPR001412">
    <property type="entry name" value="aa-tRNA-synth_I_CS"/>
</dbReference>
<dbReference type="InterPro" id="IPR000924">
    <property type="entry name" value="Glu/Gln-tRNA-synth"/>
</dbReference>
<dbReference type="InterPro" id="IPR033910">
    <property type="entry name" value="GluRS_core"/>
</dbReference>
<feature type="short sequence motif" description="'HIGH' region" evidence="7">
    <location>
        <begin position="14"/>
        <end position="24"/>
    </location>
</feature>
<dbReference type="NCBIfam" id="TIGR00464">
    <property type="entry name" value="gltX_bact"/>
    <property type="match status" value="1"/>
</dbReference>
<dbReference type="SUPFAM" id="SSF48163">
    <property type="entry name" value="An anticodon-binding domain of class I aminoacyl-tRNA synthetases"/>
    <property type="match status" value="1"/>
</dbReference>
<dbReference type="InterPro" id="IPR045462">
    <property type="entry name" value="aa-tRNA-synth_I_cd-bd"/>
</dbReference>
<protein>
    <recommendedName>
        <fullName evidence="7">Glutamate--tRNA ligase</fullName>
        <ecNumber evidence="7">6.1.1.17</ecNumber>
    </recommendedName>
    <alternativeName>
        <fullName evidence="7">Glutamyl-tRNA synthetase</fullName>
        <shortName evidence="7">GluRS</shortName>
    </alternativeName>
</protein>
<keyword evidence="6 7" id="KW-0030">Aminoacyl-tRNA synthetase</keyword>
<evidence type="ECO:0000259" key="9">
    <source>
        <dbReference type="Pfam" id="PF19269"/>
    </source>
</evidence>
<dbReference type="PANTHER" id="PTHR43311">
    <property type="entry name" value="GLUTAMATE--TRNA LIGASE"/>
    <property type="match status" value="1"/>
</dbReference>
<reference evidence="10 11" key="1">
    <citation type="submission" date="2023-03" db="EMBL/GenBank/DDBJ databases">
        <title>Novel Species.</title>
        <authorList>
            <person name="Ma S."/>
        </authorList>
    </citation>
    <scope>NUCLEOTIDE SEQUENCE [LARGE SCALE GENOMIC DNA]</scope>
    <source>
        <strain evidence="10 11">B11</strain>
    </source>
</reference>
<evidence type="ECO:0000256" key="1">
    <source>
        <dbReference type="ARBA" id="ARBA00007894"/>
    </source>
</evidence>
<feature type="binding site" evidence="7">
    <location>
        <position position="257"/>
    </location>
    <ligand>
        <name>ATP</name>
        <dbReference type="ChEBI" id="CHEBI:30616"/>
    </ligand>
</feature>
<dbReference type="InterPro" id="IPR008925">
    <property type="entry name" value="aa_tRNA-synth_I_cd-bd_sf"/>
</dbReference>
<dbReference type="InterPro" id="IPR014729">
    <property type="entry name" value="Rossmann-like_a/b/a_fold"/>
</dbReference>